<reference evidence="2 3" key="1">
    <citation type="journal article" date="2022" name="Allergy">
        <title>Genome assembly and annotation of Periplaneta americana reveal a comprehensive cockroach allergen profile.</title>
        <authorList>
            <person name="Wang L."/>
            <person name="Xiong Q."/>
            <person name="Saelim N."/>
            <person name="Wang L."/>
            <person name="Nong W."/>
            <person name="Wan A.T."/>
            <person name="Shi M."/>
            <person name="Liu X."/>
            <person name="Cao Q."/>
            <person name="Hui J.H.L."/>
            <person name="Sookrung N."/>
            <person name="Leung T.F."/>
            <person name="Tungtrongchitr A."/>
            <person name="Tsui S.K.W."/>
        </authorList>
    </citation>
    <scope>NUCLEOTIDE SEQUENCE [LARGE SCALE GENOMIC DNA]</scope>
    <source>
        <strain evidence="2">PWHHKU_190912</strain>
    </source>
</reference>
<evidence type="ECO:0000256" key="1">
    <source>
        <dbReference type="SAM" id="MobiDB-lite"/>
    </source>
</evidence>
<proteinExistence type="predicted"/>
<comment type="caution">
    <text evidence="2">The sequence shown here is derived from an EMBL/GenBank/DDBJ whole genome shotgun (WGS) entry which is preliminary data.</text>
</comment>
<evidence type="ECO:0000313" key="2">
    <source>
        <dbReference type="EMBL" id="KAJ4441614.1"/>
    </source>
</evidence>
<dbReference type="EMBL" id="JAJSOF020000015">
    <property type="protein sequence ID" value="KAJ4441614.1"/>
    <property type="molecule type" value="Genomic_DNA"/>
</dbReference>
<sequence>LERSEQAGDSIRRSELVENNGRRLSGPSKDGDIRAFFSKADIEKSTTHEGRYVNEEGRHHVETADKPRGHEGASAEEQMEGSSMIGDMRRSRGRVESTMGRSRSVPAAEESASNGDVLRGKFANREFLRAETDQSKTKTMLNTDHNY</sequence>
<gene>
    <name evidence="2" type="ORF">ANN_11470</name>
</gene>
<name>A0ABQ8T534_PERAM</name>
<organism evidence="2 3">
    <name type="scientific">Periplaneta americana</name>
    <name type="common">American cockroach</name>
    <name type="synonym">Blatta americana</name>
    <dbReference type="NCBI Taxonomy" id="6978"/>
    <lineage>
        <taxon>Eukaryota</taxon>
        <taxon>Metazoa</taxon>
        <taxon>Ecdysozoa</taxon>
        <taxon>Arthropoda</taxon>
        <taxon>Hexapoda</taxon>
        <taxon>Insecta</taxon>
        <taxon>Pterygota</taxon>
        <taxon>Neoptera</taxon>
        <taxon>Polyneoptera</taxon>
        <taxon>Dictyoptera</taxon>
        <taxon>Blattodea</taxon>
        <taxon>Blattoidea</taxon>
        <taxon>Blattidae</taxon>
        <taxon>Blattinae</taxon>
        <taxon>Periplaneta</taxon>
    </lineage>
</organism>
<evidence type="ECO:0000313" key="3">
    <source>
        <dbReference type="Proteomes" id="UP001148838"/>
    </source>
</evidence>
<feature type="compositionally biased region" description="Basic and acidic residues" evidence="1">
    <location>
        <begin position="1"/>
        <end position="16"/>
    </location>
</feature>
<dbReference type="Proteomes" id="UP001148838">
    <property type="component" value="Unassembled WGS sequence"/>
</dbReference>
<feature type="compositionally biased region" description="Basic and acidic residues" evidence="1">
    <location>
        <begin position="123"/>
        <end position="136"/>
    </location>
</feature>
<feature type="region of interest" description="Disordered" evidence="1">
    <location>
        <begin position="1"/>
        <end position="147"/>
    </location>
</feature>
<accession>A0ABQ8T534</accession>
<keyword evidence="3" id="KW-1185">Reference proteome</keyword>
<protein>
    <submittedName>
        <fullName evidence="2">Uncharacterized protein</fullName>
    </submittedName>
</protein>
<feature type="non-terminal residue" evidence="2">
    <location>
        <position position="1"/>
    </location>
</feature>
<feature type="compositionally biased region" description="Basic and acidic residues" evidence="1">
    <location>
        <begin position="40"/>
        <end position="73"/>
    </location>
</feature>
<feature type="compositionally biased region" description="Polar residues" evidence="1">
    <location>
        <begin position="137"/>
        <end position="147"/>
    </location>
</feature>